<proteinExistence type="predicted"/>
<sequence length="299" mass="35159">MKKKLYDNYDYEEAYQKQIANLEEWEMEKLMKDGKVECLYRTTTTKSENIKSGTILLEAQVYPSFKDKKDVPVTKQKRETRPSQKNLNDKNARRYLIRLANINFGKGDIWATFGWNDDCLPDSEERARKDIQNFIKRINRRRKKAGLENAKYIYILAMDGYKRPHFHILLSGDGVDRDELEELWGKCDRPNTRRIKPDDDFLITGLATYITQNPHGTKRWCPSKNLQKPPEPSRSYSKFRKAGVERMAKDFEELKAQMEKAYPGYKFLDAEVKYNGYNAAFYIYARMVKAGAKGARQRK</sequence>
<dbReference type="AlphaFoldDB" id="A0A4Q5C8P7"/>
<accession>A0A4Q5C8P7</accession>
<comment type="caution">
    <text evidence="1">The sequence shown here is derived from an EMBL/GenBank/DDBJ whole genome shotgun (WGS) entry which is preliminary data.</text>
</comment>
<organism evidence="1 2">
    <name type="scientific">[Ruminococcus] torques</name>
    <dbReference type="NCBI Taxonomy" id="33039"/>
    <lineage>
        <taxon>Bacteria</taxon>
        <taxon>Bacillati</taxon>
        <taxon>Bacillota</taxon>
        <taxon>Clostridia</taxon>
        <taxon>Lachnospirales</taxon>
        <taxon>Lachnospiraceae</taxon>
        <taxon>Mediterraneibacter</taxon>
    </lineage>
</organism>
<protein>
    <recommendedName>
        <fullName evidence="3">Replication initiation protein</fullName>
    </recommendedName>
</protein>
<evidence type="ECO:0000313" key="2">
    <source>
        <dbReference type="Proteomes" id="UP000292665"/>
    </source>
</evidence>
<dbReference type="EMBL" id="RCYR01000002">
    <property type="protein sequence ID" value="RYS81680.1"/>
    <property type="molecule type" value="Genomic_DNA"/>
</dbReference>
<evidence type="ECO:0008006" key="3">
    <source>
        <dbReference type="Google" id="ProtNLM"/>
    </source>
</evidence>
<dbReference type="RefSeq" id="WP_129794654.1">
    <property type="nucleotide sequence ID" value="NZ_RCYR01000002.1"/>
</dbReference>
<dbReference type="Proteomes" id="UP000292665">
    <property type="component" value="Unassembled WGS sequence"/>
</dbReference>
<reference evidence="1 2" key="1">
    <citation type="journal article" date="2019" name="Science, e1252229">
        <title>Invertible promoters mediate bacterial phase variation, antibiotic resistance, and host adaptation in the gut.</title>
        <authorList>
            <person name="Jiang X."/>
            <person name="Hall A.B."/>
            <person name="Arthur T.D."/>
            <person name="Plichta D.R."/>
            <person name="Covington C.T."/>
            <person name="Poyet M."/>
            <person name="Crothers J."/>
            <person name="Moses P.L."/>
            <person name="Tolonen A.C."/>
            <person name="Vlamakis H."/>
            <person name="Alm E.J."/>
            <person name="Xavier R.J."/>
        </authorList>
    </citation>
    <scope>NUCLEOTIDE SEQUENCE [LARGE SCALE GENOMIC DNA]</scope>
    <source>
        <strain evidence="2">aa_0143</strain>
    </source>
</reference>
<evidence type="ECO:0000313" key="1">
    <source>
        <dbReference type="EMBL" id="RYS81680.1"/>
    </source>
</evidence>
<gene>
    <name evidence="1" type="ORF">EAI93_02230</name>
</gene>
<name>A0A4Q5C8P7_9FIRM</name>